<name>A0A6L2ML37_TANCI</name>
<gene>
    <name evidence="2" type="ORF">Tci_046709</name>
</gene>
<dbReference type="AlphaFoldDB" id="A0A6L2ML37"/>
<dbReference type="EMBL" id="BKCJ010006942">
    <property type="protein sequence ID" value="GEU74731.1"/>
    <property type="molecule type" value="Genomic_DNA"/>
</dbReference>
<evidence type="ECO:0000313" key="2">
    <source>
        <dbReference type="EMBL" id="GEU74731.1"/>
    </source>
</evidence>
<accession>A0A6L2ML37</accession>
<feature type="region of interest" description="Disordered" evidence="1">
    <location>
        <begin position="188"/>
        <end position="212"/>
    </location>
</feature>
<evidence type="ECO:0000256" key="1">
    <source>
        <dbReference type="SAM" id="MobiDB-lite"/>
    </source>
</evidence>
<reference evidence="2" key="1">
    <citation type="journal article" date="2019" name="Sci. Rep.">
        <title>Draft genome of Tanacetum cinerariifolium, the natural source of mosquito coil.</title>
        <authorList>
            <person name="Yamashiro T."/>
            <person name="Shiraishi A."/>
            <person name="Satake H."/>
            <person name="Nakayama K."/>
        </authorList>
    </citation>
    <scope>NUCLEOTIDE SEQUENCE</scope>
</reference>
<comment type="caution">
    <text evidence="2">The sequence shown here is derived from an EMBL/GenBank/DDBJ whole genome shotgun (WGS) entry which is preliminary data.</text>
</comment>
<sequence length="331" mass="37707">MFRVNDLDGDEVVVDVSTGEKEEQSEKVVKKEVSTTNPVTTAGEVVTTVDVEVSAALTTTTKIDDELTLAQTLIEIKAAKLKALTTAATTVTAEEERGELSIAEKSKLFVELMNKRKNHFEVLRAKERMRKPPTKVQKRKQIFTYLKNMAGFTHNQLKSKIFEEVQQAFNKTIDWINNFVAMNSEPVKDKAVESSKRPREELESNKSKKQKLDENVQAEVANDDTAELKRCMEIVLEDDDEVTIEATPLSSKSPTIVDYKIYKEGKKSYFKIIRADGNSQNYLAFGKMSKNFNIEDLKVLRSIVKKRFEKTKPVNDMDNLLFQTLKTMFED</sequence>
<protein>
    <submittedName>
        <fullName evidence="2">Uncharacterized protein</fullName>
    </submittedName>
</protein>
<organism evidence="2">
    <name type="scientific">Tanacetum cinerariifolium</name>
    <name type="common">Dalmatian daisy</name>
    <name type="synonym">Chrysanthemum cinerariifolium</name>
    <dbReference type="NCBI Taxonomy" id="118510"/>
    <lineage>
        <taxon>Eukaryota</taxon>
        <taxon>Viridiplantae</taxon>
        <taxon>Streptophyta</taxon>
        <taxon>Embryophyta</taxon>
        <taxon>Tracheophyta</taxon>
        <taxon>Spermatophyta</taxon>
        <taxon>Magnoliopsida</taxon>
        <taxon>eudicotyledons</taxon>
        <taxon>Gunneridae</taxon>
        <taxon>Pentapetalae</taxon>
        <taxon>asterids</taxon>
        <taxon>campanulids</taxon>
        <taxon>Asterales</taxon>
        <taxon>Asteraceae</taxon>
        <taxon>Asteroideae</taxon>
        <taxon>Anthemideae</taxon>
        <taxon>Anthemidinae</taxon>
        <taxon>Tanacetum</taxon>
    </lineage>
</organism>
<proteinExistence type="predicted"/>